<dbReference type="Pfam" id="PF00528">
    <property type="entry name" value="BPD_transp_1"/>
    <property type="match status" value="2"/>
</dbReference>
<evidence type="ECO:0000313" key="10">
    <source>
        <dbReference type="Proteomes" id="UP001287059"/>
    </source>
</evidence>
<feature type="transmembrane region" description="Helical" evidence="7">
    <location>
        <begin position="401"/>
        <end position="422"/>
    </location>
</feature>
<feature type="transmembrane region" description="Helical" evidence="7">
    <location>
        <begin position="540"/>
        <end position="567"/>
    </location>
</feature>
<dbReference type="Gene3D" id="1.10.3720.10">
    <property type="entry name" value="MetI-like"/>
    <property type="match status" value="2"/>
</dbReference>
<dbReference type="RefSeq" id="WP_320291023.1">
    <property type="nucleotide sequence ID" value="NZ_JAVIIW010000061.1"/>
</dbReference>
<comment type="similarity">
    <text evidence="7">Belongs to the binding-protein-dependent transport system permease family.</text>
</comment>
<dbReference type="InterPro" id="IPR035906">
    <property type="entry name" value="MetI-like_sf"/>
</dbReference>
<keyword evidence="6 7" id="KW-0472">Membrane</keyword>
<evidence type="ECO:0000256" key="2">
    <source>
        <dbReference type="ARBA" id="ARBA00022448"/>
    </source>
</evidence>
<evidence type="ECO:0000256" key="5">
    <source>
        <dbReference type="ARBA" id="ARBA00022989"/>
    </source>
</evidence>
<feature type="transmembrane region" description="Helical" evidence="7">
    <location>
        <begin position="644"/>
        <end position="667"/>
    </location>
</feature>
<dbReference type="SUPFAM" id="SSF161098">
    <property type="entry name" value="MetI-like"/>
    <property type="match status" value="2"/>
</dbReference>
<comment type="caution">
    <text evidence="9">The sequence shown here is derived from an EMBL/GenBank/DDBJ whole genome shotgun (WGS) entry which is preliminary data.</text>
</comment>
<organism evidence="9 10">
    <name type="scientific">Mesorhizobium album</name>
    <dbReference type="NCBI Taxonomy" id="3072314"/>
    <lineage>
        <taxon>Bacteria</taxon>
        <taxon>Pseudomonadati</taxon>
        <taxon>Pseudomonadota</taxon>
        <taxon>Alphaproteobacteria</taxon>
        <taxon>Hyphomicrobiales</taxon>
        <taxon>Phyllobacteriaceae</taxon>
        <taxon>Mesorhizobium</taxon>
    </lineage>
</organism>
<proteinExistence type="inferred from homology"/>
<dbReference type="PANTHER" id="PTHR47737">
    <property type="entry name" value="GLYCINE BETAINE/PROLINE BETAINE TRANSPORT SYSTEM PERMEASE PROTEIN PROW"/>
    <property type="match status" value="1"/>
</dbReference>
<feature type="transmembrane region" description="Helical" evidence="7">
    <location>
        <begin position="74"/>
        <end position="93"/>
    </location>
</feature>
<feature type="transmembrane region" description="Helical" evidence="7">
    <location>
        <begin position="322"/>
        <end position="340"/>
    </location>
</feature>
<keyword evidence="10" id="KW-1185">Reference proteome</keyword>
<evidence type="ECO:0000256" key="1">
    <source>
        <dbReference type="ARBA" id="ARBA00004651"/>
    </source>
</evidence>
<feature type="transmembrane region" description="Helical" evidence="7">
    <location>
        <begin position="470"/>
        <end position="489"/>
    </location>
</feature>
<reference evidence="9 10" key="1">
    <citation type="submission" date="2023-08" db="EMBL/GenBank/DDBJ databases">
        <title>Implementing the SeqCode for naming new Mesorhizobium species isolated from Vachellia karroo root nodules.</title>
        <authorList>
            <person name="Van Lill M."/>
        </authorList>
    </citation>
    <scope>NUCLEOTIDE SEQUENCE [LARGE SCALE GENOMIC DNA]</scope>
    <source>
        <strain evidence="9 10">VK24D</strain>
    </source>
</reference>
<comment type="subcellular location">
    <subcellularLocation>
        <location evidence="1 7">Cell membrane</location>
        <topology evidence="1 7">Multi-pass membrane protein</topology>
    </subcellularLocation>
</comment>
<dbReference type="InterPro" id="IPR000515">
    <property type="entry name" value="MetI-like"/>
</dbReference>
<evidence type="ECO:0000259" key="8">
    <source>
        <dbReference type="PROSITE" id="PS50928"/>
    </source>
</evidence>
<keyword evidence="2 7" id="KW-0813">Transport</keyword>
<evidence type="ECO:0000256" key="4">
    <source>
        <dbReference type="ARBA" id="ARBA00022692"/>
    </source>
</evidence>
<dbReference type="PROSITE" id="PS50928">
    <property type="entry name" value="ABC_TM1"/>
    <property type="match status" value="2"/>
</dbReference>
<feature type="transmembrane region" description="Helical" evidence="7">
    <location>
        <begin position="434"/>
        <end position="463"/>
    </location>
</feature>
<keyword evidence="5 7" id="KW-1133">Transmembrane helix</keyword>
<feature type="transmembrane region" description="Helical" evidence="7">
    <location>
        <begin position="39"/>
        <end position="62"/>
    </location>
</feature>
<feature type="transmembrane region" description="Helical" evidence="7">
    <location>
        <begin position="283"/>
        <end position="301"/>
    </location>
</feature>
<evidence type="ECO:0000313" key="9">
    <source>
        <dbReference type="EMBL" id="MDX8482922.1"/>
    </source>
</evidence>
<protein>
    <submittedName>
        <fullName evidence="9">ABC transporter permease subunit</fullName>
    </submittedName>
</protein>
<feature type="transmembrane region" description="Helical" evidence="7">
    <location>
        <begin position="246"/>
        <end position="263"/>
    </location>
</feature>
<name>A0ABU4Y7L6_9HYPH</name>
<feature type="transmembrane region" description="Helical" evidence="7">
    <location>
        <begin position="99"/>
        <end position="117"/>
    </location>
</feature>
<dbReference type="EMBL" id="JAVIIW010000061">
    <property type="protein sequence ID" value="MDX8482922.1"/>
    <property type="molecule type" value="Genomic_DNA"/>
</dbReference>
<dbReference type="CDD" id="cd06261">
    <property type="entry name" value="TM_PBP2"/>
    <property type="match status" value="2"/>
</dbReference>
<feature type="domain" description="ABC transmembrane type-1" evidence="8">
    <location>
        <begin position="492"/>
        <end position="671"/>
    </location>
</feature>
<feature type="transmembrane region" description="Helical" evidence="7">
    <location>
        <begin position="167"/>
        <end position="193"/>
    </location>
</feature>
<keyword evidence="3" id="KW-1003">Cell membrane</keyword>
<dbReference type="Proteomes" id="UP001287059">
    <property type="component" value="Unassembled WGS sequence"/>
</dbReference>
<feature type="transmembrane region" description="Helical" evidence="7">
    <location>
        <begin position="606"/>
        <end position="632"/>
    </location>
</feature>
<keyword evidence="4 7" id="KW-0812">Transmembrane</keyword>
<dbReference type="PANTHER" id="PTHR47737:SF1">
    <property type="entry name" value="GLYCINE BETAINE_PROLINE BETAINE TRANSPORT SYSTEM PERMEASE PROTEIN PROW"/>
    <property type="match status" value="1"/>
</dbReference>
<evidence type="ECO:0000256" key="7">
    <source>
        <dbReference type="RuleBase" id="RU363032"/>
    </source>
</evidence>
<accession>A0ABU4Y7L6</accession>
<feature type="domain" description="ABC transmembrane type-1" evidence="8">
    <location>
        <begin position="120"/>
        <end position="300"/>
    </location>
</feature>
<sequence length="682" mass="72505">MDPALLPWCALAVLTALCLLLRAELPWLVNFPKEWTLPLAVYVNAATDAIVAVVQPAFRALSAMLDAPMRGARLVLAWLPWPAVMLCVAALAMKSSGGRLAIFALLALAYILLAGYWPQSMNTLSLVLLAVPISTVLGFLLGVLGYARPRLRQVLLGVLDLMQTVPAFAYLIPLLLLFGFGPVVGLIASAIYATPPMVRNTMLGLDRVPAAISEAGLMSGCTRRQQFWQVEVPTALPQLLVGFNQTTMAALSMVIVAAIIGGFEDIGWEVLSSMRKAEFGQSILSGLVIALLAILIDRLTIGFARGPETGPTRAMQWMTPRRLVLSLAVAVALAVANRLATPDATLLPETGLRMEMGAVNQWLLGLVRDYAWFFDGVRNVVLYCLLLPLRVGISGSATPAIWGFALSPAVAAAYFALVLAAAGLMLRGFGWRAALAVAVAGLVLYTGFLGLPWPIFILAVALLAGQVAGLRLGLFALAGFALILVNGLWPQLVQSLYLCTLAVLLCLLVGGALGTWAAHSDRVSRILRPICDALQTMPQFVFLIPALMFFKVGEFTALIAIVLYAIVPPIRYVEHGLRHVRADVVEAVEQMGATPMQTLLQAKLPLALPVVMLGLNQTIMAALSMLAIAALVGTRDLGQAVYVALGKADAGMGLIAGLSIAFLAILADRLIQAAVADKTSAV</sequence>
<feature type="transmembrane region" description="Helical" evidence="7">
    <location>
        <begin position="495"/>
        <end position="519"/>
    </location>
</feature>
<evidence type="ECO:0000256" key="3">
    <source>
        <dbReference type="ARBA" id="ARBA00022475"/>
    </source>
</evidence>
<feature type="transmembrane region" description="Helical" evidence="7">
    <location>
        <begin position="124"/>
        <end position="147"/>
    </location>
</feature>
<gene>
    <name evidence="9" type="ORF">RFN28_31345</name>
</gene>
<evidence type="ECO:0000256" key="6">
    <source>
        <dbReference type="ARBA" id="ARBA00023136"/>
    </source>
</evidence>